<evidence type="ECO:0000256" key="1">
    <source>
        <dbReference type="SAM" id="MobiDB-lite"/>
    </source>
</evidence>
<gene>
    <name evidence="2" type="ORF">ALOHA_HF4000ANIW133F6ctg1g19</name>
</gene>
<dbReference type="EMBL" id="EU016596">
    <property type="protein sequence ID" value="ABZ07269.1"/>
    <property type="molecule type" value="Genomic_DNA"/>
</dbReference>
<dbReference type="Gene3D" id="3.40.390.10">
    <property type="entry name" value="Collagenase (Catalytic Domain)"/>
    <property type="match status" value="1"/>
</dbReference>
<feature type="region of interest" description="Disordered" evidence="1">
    <location>
        <begin position="115"/>
        <end position="140"/>
    </location>
</feature>
<dbReference type="GO" id="GO:0008237">
    <property type="term" value="F:metallopeptidase activity"/>
    <property type="evidence" value="ECO:0007669"/>
    <property type="project" value="InterPro"/>
</dbReference>
<sequence>MRTTSILLVLLLTAPILAGCLGGSTNDIDEPCDEQEYWFEISEDSPYPGLACETGLSKTLAMTIFVHRDNEGIDWLINETSIDTGIELINSIYNPYGIHFVLDEIIWIDEAFPDVQDEEEEEGEKPGTINNSNEDGGDFGDQISVSQLGDVFTEGYNPANVNIVMQSIGWGSYSMYPWYSREYYISTVRASTFATSPVPSHELGHFLGLYHTHQFYDDPNSDSDLARAFIWTQDWLTPTEQCYSTGDFICSTPYDCYIWCEEILGCTANAYESDRPDQEPSEFENCTIEQHHPSRSNLMSRYSDRSEITPDQGARARYFIEYMVANERNGNQLVLVE</sequence>
<organism evidence="2">
    <name type="scientific">uncultured marine microorganism HF4000_ANIW133F6</name>
    <dbReference type="NCBI Taxonomy" id="455529"/>
    <lineage>
        <taxon>unclassified sequences</taxon>
        <taxon>environmental samples</taxon>
    </lineage>
</organism>
<reference evidence="2" key="1">
    <citation type="journal article" date="2008" name="ISME J.">
        <title>Genomic patterns of recombination, clonal divergence and environment in marine microbial populations.</title>
        <authorList>
            <person name="Konstantinidis K.T."/>
            <person name="Delong E.F."/>
        </authorList>
    </citation>
    <scope>NUCLEOTIDE SEQUENCE</scope>
</reference>
<name>B3T3W0_9ZZZZ</name>
<accession>B3T3W0</accession>
<proteinExistence type="predicted"/>
<dbReference type="InterPro" id="IPR024079">
    <property type="entry name" value="MetalloPept_cat_dom_sf"/>
</dbReference>
<protein>
    <recommendedName>
        <fullName evidence="3">Peptidase M43 pregnancy-associated plasma-A domain-containing protein</fullName>
    </recommendedName>
</protein>
<dbReference type="AlphaFoldDB" id="B3T3W0"/>
<dbReference type="SUPFAM" id="SSF55486">
    <property type="entry name" value="Metalloproteases ('zincins'), catalytic domain"/>
    <property type="match status" value="2"/>
</dbReference>
<evidence type="ECO:0000313" key="2">
    <source>
        <dbReference type="EMBL" id="ABZ07269.1"/>
    </source>
</evidence>
<evidence type="ECO:0008006" key="3">
    <source>
        <dbReference type="Google" id="ProtNLM"/>
    </source>
</evidence>
<dbReference type="PROSITE" id="PS51257">
    <property type="entry name" value="PROKAR_LIPOPROTEIN"/>
    <property type="match status" value="1"/>
</dbReference>